<dbReference type="CDD" id="cd00340">
    <property type="entry name" value="GSH_Peroxidase"/>
    <property type="match status" value="1"/>
</dbReference>
<evidence type="ECO:0000256" key="5">
    <source>
        <dbReference type="RuleBase" id="RU000499"/>
    </source>
</evidence>
<dbReference type="KEGG" id="hspo:JGZ69_19040"/>
<dbReference type="InterPro" id="IPR029760">
    <property type="entry name" value="GPX_CS"/>
</dbReference>
<dbReference type="PRINTS" id="PR01011">
    <property type="entry name" value="GLUTPROXDASE"/>
</dbReference>
<gene>
    <name evidence="7" type="ORF">JGZ69_19040</name>
</gene>
<feature type="domain" description="Thioredoxin" evidence="6">
    <location>
        <begin position="1"/>
        <end position="159"/>
    </location>
</feature>
<feature type="active site" evidence="4">
    <location>
        <position position="35"/>
    </location>
</feature>
<dbReference type="FunFam" id="3.40.30.10:FF:000010">
    <property type="entry name" value="Glutathione peroxidase"/>
    <property type="match status" value="1"/>
</dbReference>
<sequence>MEIYQFSAKLINGEDKKISDYKGKVLLIVNTASKCGFTKQFSQLQDLYQKYEKEGLVILGFPCNQFRNQDPGSNQEIAEFCSLNYNVSFPMFEKVDVNGEHAHPIFQYLTSQAPGMLGTKKIKWNFTKFLIDRQGKVVSRFGSATEPEKIENDIKRLLNY</sequence>
<reference evidence="7 8" key="1">
    <citation type="submission" date="2020-12" db="EMBL/GenBank/DDBJ databases">
        <title>Taxonomic evaluation of the Bacillus sporothermodurans group of bacteria based on whole genome sequences.</title>
        <authorList>
            <person name="Fiedler G."/>
            <person name="Herbstmann A.-D."/>
            <person name="Doll E."/>
            <person name="Wenning M."/>
            <person name="Brinks E."/>
            <person name="Kabisch J."/>
            <person name="Breitenwieser F."/>
            <person name="Lappann M."/>
            <person name="Boehnlein C."/>
            <person name="Franz C."/>
        </authorList>
    </citation>
    <scope>NUCLEOTIDE SEQUENCE [LARGE SCALE GENOMIC DNA]</scope>
    <source>
        <strain evidence="7 8">DSM 10599</strain>
    </source>
</reference>
<dbReference type="EMBL" id="CP066701">
    <property type="protein sequence ID" value="QQX24814.1"/>
    <property type="molecule type" value="Genomic_DNA"/>
</dbReference>
<dbReference type="PROSITE" id="PS00763">
    <property type="entry name" value="GLUTATHIONE_PEROXID_2"/>
    <property type="match status" value="1"/>
</dbReference>
<keyword evidence="2 5" id="KW-0575">Peroxidase</keyword>
<evidence type="ECO:0000256" key="2">
    <source>
        <dbReference type="ARBA" id="ARBA00022559"/>
    </source>
</evidence>
<evidence type="ECO:0000259" key="6">
    <source>
        <dbReference type="PROSITE" id="PS51352"/>
    </source>
</evidence>
<accession>A0AB37HBT4</accession>
<dbReference type="AlphaFoldDB" id="A0AB37HBT4"/>
<evidence type="ECO:0000256" key="3">
    <source>
        <dbReference type="ARBA" id="ARBA00023002"/>
    </source>
</evidence>
<dbReference type="SUPFAM" id="SSF52833">
    <property type="entry name" value="Thioredoxin-like"/>
    <property type="match status" value="1"/>
</dbReference>
<dbReference type="PANTHER" id="PTHR11592:SF78">
    <property type="entry name" value="GLUTATHIONE PEROXIDASE"/>
    <property type="match status" value="1"/>
</dbReference>
<dbReference type="InterPro" id="IPR013766">
    <property type="entry name" value="Thioredoxin_domain"/>
</dbReference>
<dbReference type="PROSITE" id="PS00460">
    <property type="entry name" value="GLUTATHIONE_PEROXID_1"/>
    <property type="match status" value="1"/>
</dbReference>
<dbReference type="InterPro" id="IPR029759">
    <property type="entry name" value="GPX_AS"/>
</dbReference>
<organism evidence="7 8">
    <name type="scientific">Heyndrickxia sporothermodurans</name>
    <dbReference type="NCBI Taxonomy" id="46224"/>
    <lineage>
        <taxon>Bacteria</taxon>
        <taxon>Bacillati</taxon>
        <taxon>Bacillota</taxon>
        <taxon>Bacilli</taxon>
        <taxon>Bacillales</taxon>
        <taxon>Bacillaceae</taxon>
        <taxon>Heyndrickxia</taxon>
    </lineage>
</organism>
<dbReference type="Proteomes" id="UP000595512">
    <property type="component" value="Chromosome"/>
</dbReference>
<dbReference type="InterPro" id="IPR000889">
    <property type="entry name" value="Glutathione_peroxidase"/>
</dbReference>
<dbReference type="GO" id="GO:0004601">
    <property type="term" value="F:peroxidase activity"/>
    <property type="evidence" value="ECO:0007669"/>
    <property type="project" value="UniProtKB-KW"/>
</dbReference>
<dbReference type="Gene3D" id="3.40.30.10">
    <property type="entry name" value="Glutaredoxin"/>
    <property type="match status" value="1"/>
</dbReference>
<dbReference type="Pfam" id="PF00255">
    <property type="entry name" value="GSHPx"/>
    <property type="match status" value="1"/>
</dbReference>
<dbReference type="InterPro" id="IPR036249">
    <property type="entry name" value="Thioredoxin-like_sf"/>
</dbReference>
<evidence type="ECO:0000313" key="8">
    <source>
        <dbReference type="Proteomes" id="UP000595512"/>
    </source>
</evidence>
<comment type="similarity">
    <text evidence="1 5">Belongs to the glutathione peroxidase family.</text>
</comment>
<dbReference type="PANTHER" id="PTHR11592">
    <property type="entry name" value="GLUTATHIONE PEROXIDASE"/>
    <property type="match status" value="1"/>
</dbReference>
<dbReference type="RefSeq" id="WP_107919785.1">
    <property type="nucleotide sequence ID" value="NZ_CP066701.1"/>
</dbReference>
<protein>
    <recommendedName>
        <fullName evidence="5">Glutathione peroxidase</fullName>
    </recommendedName>
</protein>
<dbReference type="GO" id="GO:0034599">
    <property type="term" value="P:cellular response to oxidative stress"/>
    <property type="evidence" value="ECO:0007669"/>
    <property type="project" value="TreeGrafter"/>
</dbReference>
<keyword evidence="3 5" id="KW-0560">Oxidoreductase</keyword>
<proteinExistence type="inferred from homology"/>
<dbReference type="PROSITE" id="PS51352">
    <property type="entry name" value="THIOREDOXIN_2"/>
    <property type="match status" value="1"/>
</dbReference>
<dbReference type="PIRSF" id="PIRSF000303">
    <property type="entry name" value="Glutathion_perox"/>
    <property type="match status" value="1"/>
</dbReference>
<name>A0AB37HBT4_9BACI</name>
<dbReference type="PROSITE" id="PS51355">
    <property type="entry name" value="GLUTATHIONE_PEROXID_3"/>
    <property type="match status" value="1"/>
</dbReference>
<evidence type="ECO:0000256" key="1">
    <source>
        <dbReference type="ARBA" id="ARBA00006926"/>
    </source>
</evidence>
<evidence type="ECO:0000256" key="4">
    <source>
        <dbReference type="PIRSR" id="PIRSR000303-1"/>
    </source>
</evidence>
<evidence type="ECO:0000313" key="7">
    <source>
        <dbReference type="EMBL" id="QQX24814.1"/>
    </source>
</evidence>